<reference evidence="2 3" key="1">
    <citation type="submission" date="2021-06" db="EMBL/GenBank/DDBJ databases">
        <title>Caerostris darwini draft genome.</title>
        <authorList>
            <person name="Kono N."/>
            <person name="Arakawa K."/>
        </authorList>
    </citation>
    <scope>NUCLEOTIDE SEQUENCE [LARGE SCALE GENOMIC DNA]</scope>
</reference>
<name>A0AAV4UKR1_9ARAC</name>
<proteinExistence type="predicted"/>
<protein>
    <submittedName>
        <fullName evidence="2">Uncharacterized protein</fullName>
    </submittedName>
</protein>
<dbReference type="EMBL" id="BPLQ01011490">
    <property type="protein sequence ID" value="GIY58317.1"/>
    <property type="molecule type" value="Genomic_DNA"/>
</dbReference>
<accession>A0AAV4UKR1</accession>
<gene>
    <name evidence="2" type="ORF">CDAR_294781</name>
</gene>
<evidence type="ECO:0000313" key="2">
    <source>
        <dbReference type="EMBL" id="GIY58317.1"/>
    </source>
</evidence>
<feature type="region of interest" description="Disordered" evidence="1">
    <location>
        <begin position="1"/>
        <end position="45"/>
    </location>
</feature>
<organism evidence="2 3">
    <name type="scientific">Caerostris darwini</name>
    <dbReference type="NCBI Taxonomy" id="1538125"/>
    <lineage>
        <taxon>Eukaryota</taxon>
        <taxon>Metazoa</taxon>
        <taxon>Ecdysozoa</taxon>
        <taxon>Arthropoda</taxon>
        <taxon>Chelicerata</taxon>
        <taxon>Arachnida</taxon>
        <taxon>Araneae</taxon>
        <taxon>Araneomorphae</taxon>
        <taxon>Entelegynae</taxon>
        <taxon>Araneoidea</taxon>
        <taxon>Araneidae</taxon>
        <taxon>Caerostris</taxon>
    </lineage>
</organism>
<keyword evidence="3" id="KW-1185">Reference proteome</keyword>
<evidence type="ECO:0000313" key="3">
    <source>
        <dbReference type="Proteomes" id="UP001054837"/>
    </source>
</evidence>
<dbReference type="Proteomes" id="UP001054837">
    <property type="component" value="Unassembled WGS sequence"/>
</dbReference>
<dbReference type="AlphaFoldDB" id="A0AAV4UKR1"/>
<feature type="compositionally biased region" description="Basic and acidic residues" evidence="1">
    <location>
        <begin position="18"/>
        <end position="28"/>
    </location>
</feature>
<comment type="caution">
    <text evidence="2">The sequence shown here is derived from an EMBL/GenBank/DDBJ whole genome shotgun (WGS) entry which is preliminary data.</text>
</comment>
<sequence length="100" mass="11781">MEEGENSFRVSKGPLRNGMRERERESGPRSKTFTETPGEGWFRRRHPTLRSEVKLNNSTGPLTEECERCSTSFWRGSRSRPRNDPEDRSILFCHKLQLRK</sequence>
<evidence type="ECO:0000256" key="1">
    <source>
        <dbReference type="SAM" id="MobiDB-lite"/>
    </source>
</evidence>